<evidence type="ECO:0000256" key="1">
    <source>
        <dbReference type="SAM" id="MobiDB-lite"/>
    </source>
</evidence>
<feature type="compositionally biased region" description="Gly residues" evidence="1">
    <location>
        <begin position="1"/>
        <end position="19"/>
    </location>
</feature>
<proteinExistence type="predicted"/>
<feature type="region of interest" description="Disordered" evidence="1">
    <location>
        <begin position="1"/>
        <end position="22"/>
    </location>
</feature>
<dbReference type="Proteomes" id="UP000321577">
    <property type="component" value="Unassembled WGS sequence"/>
</dbReference>
<protein>
    <submittedName>
        <fullName evidence="2">Uncharacterized protein</fullName>
    </submittedName>
</protein>
<keyword evidence="3" id="KW-1185">Reference proteome</keyword>
<name>A0A512M7B6_9BACT</name>
<organism evidence="2 3">
    <name type="scientific">Brevifollis gellanilyticus</name>
    <dbReference type="NCBI Taxonomy" id="748831"/>
    <lineage>
        <taxon>Bacteria</taxon>
        <taxon>Pseudomonadati</taxon>
        <taxon>Verrucomicrobiota</taxon>
        <taxon>Verrucomicrobiia</taxon>
        <taxon>Verrucomicrobiales</taxon>
        <taxon>Verrucomicrobiaceae</taxon>
    </lineage>
</organism>
<sequence>MGVGPGAGAAGPKAGGAKAGGAETVGAGDVTVFPQTGQGPLIPAKCAGTVSTCWQLPHANWMTSGFMGRVKMLNCRLKSLN</sequence>
<reference evidence="2 3" key="1">
    <citation type="submission" date="2019-07" db="EMBL/GenBank/DDBJ databases">
        <title>Whole genome shotgun sequence of Brevifollis gellanilyticus NBRC 108608.</title>
        <authorList>
            <person name="Hosoyama A."/>
            <person name="Uohara A."/>
            <person name="Ohji S."/>
            <person name="Ichikawa N."/>
        </authorList>
    </citation>
    <scope>NUCLEOTIDE SEQUENCE [LARGE SCALE GENOMIC DNA]</scope>
    <source>
        <strain evidence="2 3">NBRC 108608</strain>
    </source>
</reference>
<accession>A0A512M7B6</accession>
<dbReference type="AlphaFoldDB" id="A0A512M7B6"/>
<dbReference type="EMBL" id="BKAG01000011">
    <property type="protein sequence ID" value="GEP42630.1"/>
    <property type="molecule type" value="Genomic_DNA"/>
</dbReference>
<comment type="caution">
    <text evidence="2">The sequence shown here is derived from an EMBL/GenBank/DDBJ whole genome shotgun (WGS) entry which is preliminary data.</text>
</comment>
<evidence type="ECO:0000313" key="2">
    <source>
        <dbReference type="EMBL" id="GEP42630.1"/>
    </source>
</evidence>
<gene>
    <name evidence="2" type="ORF">BGE01nite_19210</name>
</gene>
<evidence type="ECO:0000313" key="3">
    <source>
        <dbReference type="Proteomes" id="UP000321577"/>
    </source>
</evidence>